<keyword evidence="1" id="KW-1133">Transmembrane helix</keyword>
<comment type="caution">
    <text evidence="2">The sequence shown here is derived from an EMBL/GenBank/DDBJ whole genome shotgun (WGS) entry which is preliminary data.</text>
</comment>
<evidence type="ECO:0000313" key="2">
    <source>
        <dbReference type="EMBL" id="MCQ6957712.1"/>
    </source>
</evidence>
<dbReference type="PANTHER" id="PTHR40106:SF1">
    <property type="entry name" value="INNER MEMBRANE PROTEIN RCLC"/>
    <property type="match status" value="1"/>
</dbReference>
<proteinExistence type="predicted"/>
<organism evidence="2 3">
    <name type="scientific">Mucilaginibacter aquariorum</name>
    <dbReference type="NCBI Taxonomy" id="2967225"/>
    <lineage>
        <taxon>Bacteria</taxon>
        <taxon>Pseudomonadati</taxon>
        <taxon>Bacteroidota</taxon>
        <taxon>Sphingobacteriia</taxon>
        <taxon>Sphingobacteriales</taxon>
        <taxon>Sphingobacteriaceae</taxon>
        <taxon>Mucilaginibacter</taxon>
    </lineage>
</organism>
<dbReference type="Proteomes" id="UP001204376">
    <property type="component" value="Unassembled WGS sequence"/>
</dbReference>
<dbReference type="InterPro" id="IPR007339">
    <property type="entry name" value="RclC-like"/>
</dbReference>
<name>A0ABT1SZM0_9SPHI</name>
<accession>A0ABT1SZM0</accession>
<sequence>MKYSLINRIASLDRFGKIILRYGITIVFLWIGGLKFYTYEADGIVPFVANSPFMSFFYNNPMEYKHYQNKEGELVSKNHAWHKSNNTYGFSIALGSILILLGILVASHRFIPLISMLASMLIILMTIGTLSFLVTTHESWVPHSSDRQWGFPFLSSRGRLVVKDIIILGGAVITMSESAALYLFRRLKHKAGPN</sequence>
<keyword evidence="1" id="KW-0472">Membrane</keyword>
<gene>
    <name evidence="2" type="ORF">NPE20_07080</name>
</gene>
<keyword evidence="3" id="KW-1185">Reference proteome</keyword>
<protein>
    <submittedName>
        <fullName evidence="2">YkgB family protein</fullName>
    </submittedName>
</protein>
<dbReference type="EMBL" id="JANHOH010000001">
    <property type="protein sequence ID" value="MCQ6957712.1"/>
    <property type="molecule type" value="Genomic_DNA"/>
</dbReference>
<dbReference type="PANTHER" id="PTHR40106">
    <property type="entry name" value="INNER MEMBRANE PROTEIN RCLC"/>
    <property type="match status" value="1"/>
</dbReference>
<dbReference type="Pfam" id="PF04224">
    <property type="entry name" value="DUF417"/>
    <property type="match status" value="1"/>
</dbReference>
<evidence type="ECO:0000256" key="1">
    <source>
        <dbReference type="SAM" id="Phobius"/>
    </source>
</evidence>
<dbReference type="RefSeq" id="WP_256537906.1">
    <property type="nucleotide sequence ID" value="NZ_JANHOH010000001.1"/>
</dbReference>
<feature type="transmembrane region" description="Helical" evidence="1">
    <location>
        <begin position="88"/>
        <end position="106"/>
    </location>
</feature>
<feature type="transmembrane region" description="Helical" evidence="1">
    <location>
        <begin position="113"/>
        <end position="134"/>
    </location>
</feature>
<evidence type="ECO:0000313" key="3">
    <source>
        <dbReference type="Proteomes" id="UP001204376"/>
    </source>
</evidence>
<keyword evidence="1" id="KW-0812">Transmembrane</keyword>
<feature type="transmembrane region" description="Helical" evidence="1">
    <location>
        <begin position="165"/>
        <end position="184"/>
    </location>
</feature>
<reference evidence="2 3" key="1">
    <citation type="submission" date="2022-07" db="EMBL/GenBank/DDBJ databases">
        <title>Mucilaginibacter sp. JC4.</title>
        <authorList>
            <person name="Le V."/>
            <person name="Ko S.-R."/>
            <person name="Ahn C.-Y."/>
            <person name="Oh H.-M."/>
        </authorList>
    </citation>
    <scope>NUCLEOTIDE SEQUENCE [LARGE SCALE GENOMIC DNA]</scope>
    <source>
        <strain evidence="2 3">JC4</strain>
    </source>
</reference>
<feature type="transmembrane region" description="Helical" evidence="1">
    <location>
        <begin position="20"/>
        <end position="38"/>
    </location>
</feature>